<evidence type="ECO:0000313" key="2">
    <source>
        <dbReference type="EMBL" id="MFD2520792.1"/>
    </source>
</evidence>
<evidence type="ECO:0000313" key="3">
    <source>
        <dbReference type="Proteomes" id="UP001597510"/>
    </source>
</evidence>
<protein>
    <submittedName>
        <fullName evidence="2">Uncharacterized protein</fullName>
    </submittedName>
</protein>
<keyword evidence="1" id="KW-0812">Transmembrane</keyword>
<feature type="transmembrane region" description="Helical" evidence="1">
    <location>
        <begin position="116"/>
        <end position="136"/>
    </location>
</feature>
<keyword evidence="3" id="KW-1185">Reference proteome</keyword>
<dbReference type="Proteomes" id="UP001597510">
    <property type="component" value="Unassembled WGS sequence"/>
</dbReference>
<keyword evidence="1" id="KW-0472">Membrane</keyword>
<evidence type="ECO:0000256" key="1">
    <source>
        <dbReference type="SAM" id="Phobius"/>
    </source>
</evidence>
<organism evidence="2 3">
    <name type="scientific">Emticicia soli</name>
    <dbReference type="NCBI Taxonomy" id="2027878"/>
    <lineage>
        <taxon>Bacteria</taxon>
        <taxon>Pseudomonadati</taxon>
        <taxon>Bacteroidota</taxon>
        <taxon>Cytophagia</taxon>
        <taxon>Cytophagales</taxon>
        <taxon>Leadbetterellaceae</taxon>
        <taxon>Emticicia</taxon>
    </lineage>
</organism>
<comment type="caution">
    <text evidence="2">The sequence shown here is derived from an EMBL/GenBank/DDBJ whole genome shotgun (WGS) entry which is preliminary data.</text>
</comment>
<reference evidence="3" key="1">
    <citation type="journal article" date="2019" name="Int. J. Syst. Evol. Microbiol.">
        <title>The Global Catalogue of Microorganisms (GCM) 10K type strain sequencing project: providing services to taxonomists for standard genome sequencing and annotation.</title>
        <authorList>
            <consortium name="The Broad Institute Genomics Platform"/>
            <consortium name="The Broad Institute Genome Sequencing Center for Infectious Disease"/>
            <person name="Wu L."/>
            <person name="Ma J."/>
        </authorList>
    </citation>
    <scope>NUCLEOTIDE SEQUENCE [LARGE SCALE GENOMIC DNA]</scope>
    <source>
        <strain evidence="3">KCTC 52344</strain>
    </source>
</reference>
<accession>A0ABW5J442</accession>
<sequence>MIVESEDILLVHCKNLIEEKLGWGNSEKWTNQDFEELSQRIFEATSITLSPTTLKRIWGKVKYESAPTITTLNTLAQFLGFEHWRGFRQNHFPKNDTSEPTIVNTIEAEPRTKQPYLFSFILPLLLVFGIASWYFISKEQHKSTQINASDFSFSSKKVVSVGVPNSVIFDYDASKAPDDSVFVQQDWDPSKRIKVGTNQHQHTSVYYYPGQFQAKLIVGKKVVKEHNLFIQTDGWLPFIEQSPIPVYFKQQEALNDGKLGLSLEKIQQQNINLKPVAPVVQYSNLKDFGDVKTNDFIFETSVKNTYREGASICQYTEISLLCEGAAIMIRLSAKGCISENSLFFIGKNISGKEHDLSGFGTDFKDFAKVRCESVNGQVKIFVDNKLAYEFPYEGPVSKIVGIKYRFHGSGLVDDIKLAKGDGKVMFEDTFAE</sequence>
<gene>
    <name evidence="2" type="ORF">ACFSR2_07860</name>
</gene>
<keyword evidence="1" id="KW-1133">Transmembrane helix</keyword>
<dbReference type="RefSeq" id="WP_340235206.1">
    <property type="nucleotide sequence ID" value="NZ_JBBEWC010000003.1"/>
</dbReference>
<proteinExistence type="predicted"/>
<name>A0ABW5J442_9BACT</name>
<dbReference type="EMBL" id="JBHULC010000008">
    <property type="protein sequence ID" value="MFD2520792.1"/>
    <property type="molecule type" value="Genomic_DNA"/>
</dbReference>